<keyword evidence="3" id="KW-1133">Transmembrane helix</keyword>
<organism evidence="4 5">
    <name type="scientific">Dendroctonus ponderosae</name>
    <name type="common">Mountain pine beetle</name>
    <dbReference type="NCBI Taxonomy" id="77166"/>
    <lineage>
        <taxon>Eukaryota</taxon>
        <taxon>Metazoa</taxon>
        <taxon>Ecdysozoa</taxon>
        <taxon>Arthropoda</taxon>
        <taxon>Hexapoda</taxon>
        <taxon>Insecta</taxon>
        <taxon>Pterygota</taxon>
        <taxon>Neoptera</taxon>
        <taxon>Endopterygota</taxon>
        <taxon>Coleoptera</taxon>
        <taxon>Polyphaga</taxon>
        <taxon>Cucujiformia</taxon>
        <taxon>Curculionidae</taxon>
        <taxon>Scolytinae</taxon>
        <taxon>Dendroctonus</taxon>
    </lineage>
</organism>
<keyword evidence="3" id="KW-0812">Transmembrane</keyword>
<sequence length="349" mass="38604">MKPRMKNHFRAHQLSVWLRLIPELHRAGMEDVVARHNLFRNHNNADLYDGAVRPDPLSRVSYYDPTVELVRRRPNATLSALEVATTVDTAVTTCVNIIPPGGYNTQVYQSQANQSDTLASFEAAGFAAYSTALSVTIAIGCSLLILNVMIFAGVYYQKDKTRMEVKNLQQQQTRNQQTFETISKHQHYHLSHSQSSNIIVDVEQDTSAMIMAANAQQDYQAMNKVQQHLCPTSISISNTIRAPSPSSNCMTLPKNASMQNCNYNHTGCMTLPKNASLLNNTACVIAEMKQQHLVQPPNGNATMPLAVPKPPPPPRASSPESQPLLSSGYNNISKGNMRLPQAAMSEMRV</sequence>
<evidence type="ECO:0008006" key="6">
    <source>
        <dbReference type="Google" id="ProtNLM"/>
    </source>
</evidence>
<comment type="similarity">
    <text evidence="1">Belongs to the type-B carboxylesterase/lipase family.</text>
</comment>
<feature type="region of interest" description="Disordered" evidence="2">
    <location>
        <begin position="295"/>
        <end position="349"/>
    </location>
</feature>
<dbReference type="AlphaFoldDB" id="U4TYL9"/>
<name>U4TYL9_DENPD</name>
<dbReference type="EMBL" id="KB631852">
    <property type="protein sequence ID" value="ERL86729.1"/>
    <property type="molecule type" value="Genomic_DNA"/>
</dbReference>
<dbReference type="Proteomes" id="UP000030742">
    <property type="component" value="Unassembled WGS sequence"/>
</dbReference>
<evidence type="ECO:0000256" key="1">
    <source>
        <dbReference type="ARBA" id="ARBA00005964"/>
    </source>
</evidence>
<proteinExistence type="inferred from homology"/>
<keyword evidence="3" id="KW-0472">Membrane</keyword>
<dbReference type="STRING" id="77166.U4TYL9"/>
<feature type="transmembrane region" description="Helical" evidence="3">
    <location>
        <begin position="132"/>
        <end position="156"/>
    </location>
</feature>
<feature type="compositionally biased region" description="Pro residues" evidence="2">
    <location>
        <begin position="307"/>
        <end position="316"/>
    </location>
</feature>
<protein>
    <recommendedName>
        <fullName evidence="6">Neuroligin</fullName>
    </recommendedName>
</protein>
<feature type="compositionally biased region" description="Polar residues" evidence="2">
    <location>
        <begin position="324"/>
        <end position="334"/>
    </location>
</feature>
<dbReference type="InterPro" id="IPR051093">
    <property type="entry name" value="Neuroligin/BSAL"/>
</dbReference>
<dbReference type="OrthoDB" id="3200163at2759"/>
<dbReference type="PANTHER" id="PTHR43903">
    <property type="entry name" value="NEUROLIGIN"/>
    <property type="match status" value="1"/>
</dbReference>
<evidence type="ECO:0000313" key="5">
    <source>
        <dbReference type="Proteomes" id="UP000030742"/>
    </source>
</evidence>
<evidence type="ECO:0000256" key="3">
    <source>
        <dbReference type="SAM" id="Phobius"/>
    </source>
</evidence>
<evidence type="ECO:0000313" key="4">
    <source>
        <dbReference type="EMBL" id="ERL86729.1"/>
    </source>
</evidence>
<evidence type="ECO:0000256" key="2">
    <source>
        <dbReference type="SAM" id="MobiDB-lite"/>
    </source>
</evidence>
<accession>U4TYL9</accession>
<reference evidence="4 5" key="1">
    <citation type="journal article" date="2013" name="Genome Biol.">
        <title>Draft genome of the mountain pine beetle, Dendroctonus ponderosae Hopkins, a major forest pest.</title>
        <authorList>
            <person name="Keeling C.I."/>
            <person name="Yuen M.M."/>
            <person name="Liao N.Y."/>
            <person name="Docking T.R."/>
            <person name="Chan S.K."/>
            <person name="Taylor G.A."/>
            <person name="Palmquist D.L."/>
            <person name="Jackman S.D."/>
            <person name="Nguyen A."/>
            <person name="Li M."/>
            <person name="Henderson H."/>
            <person name="Janes J.K."/>
            <person name="Zhao Y."/>
            <person name="Pandoh P."/>
            <person name="Moore R."/>
            <person name="Sperling F.A."/>
            <person name="Huber D.P."/>
            <person name="Birol I."/>
            <person name="Jones S.J."/>
            <person name="Bohlmann J."/>
        </authorList>
    </citation>
    <scope>NUCLEOTIDE SEQUENCE</scope>
</reference>
<gene>
    <name evidence="4" type="ORF">D910_04135</name>
</gene>